<dbReference type="EMBL" id="BGZK01000318">
    <property type="protein sequence ID" value="GBP36422.1"/>
    <property type="molecule type" value="Genomic_DNA"/>
</dbReference>
<protein>
    <submittedName>
        <fullName evidence="1">Uncharacterized protein</fullName>
    </submittedName>
</protein>
<name>A0A4C1VDQ4_EUMVA</name>
<evidence type="ECO:0000313" key="2">
    <source>
        <dbReference type="Proteomes" id="UP000299102"/>
    </source>
</evidence>
<keyword evidence="2" id="KW-1185">Reference proteome</keyword>
<evidence type="ECO:0000313" key="1">
    <source>
        <dbReference type="EMBL" id="GBP36422.1"/>
    </source>
</evidence>
<sequence>MKRLMDVDEAREIRKGRTVRTSVVSAYPSGEIGDSNQQWTVSSPLIDALADFVVNVAGYVTFEEGGWKEGVSTNVHMVLAELMKLGGKIARSNTADDPYNRQIGNFPRRSRRRVTCMPPRTLGRWGQRPRTLECGALS</sequence>
<reference evidence="1 2" key="1">
    <citation type="journal article" date="2019" name="Commun. Biol.">
        <title>The bagworm genome reveals a unique fibroin gene that provides high tensile strength.</title>
        <authorList>
            <person name="Kono N."/>
            <person name="Nakamura H."/>
            <person name="Ohtoshi R."/>
            <person name="Tomita M."/>
            <person name="Numata K."/>
            <person name="Arakawa K."/>
        </authorList>
    </citation>
    <scope>NUCLEOTIDE SEQUENCE [LARGE SCALE GENOMIC DNA]</scope>
</reference>
<accession>A0A4C1VDQ4</accession>
<proteinExistence type="predicted"/>
<dbReference type="AlphaFoldDB" id="A0A4C1VDQ4"/>
<dbReference type="Proteomes" id="UP000299102">
    <property type="component" value="Unassembled WGS sequence"/>
</dbReference>
<gene>
    <name evidence="1" type="ORF">EVAR_88002_1</name>
</gene>
<organism evidence="1 2">
    <name type="scientific">Eumeta variegata</name>
    <name type="common">Bagworm moth</name>
    <name type="synonym">Eumeta japonica</name>
    <dbReference type="NCBI Taxonomy" id="151549"/>
    <lineage>
        <taxon>Eukaryota</taxon>
        <taxon>Metazoa</taxon>
        <taxon>Ecdysozoa</taxon>
        <taxon>Arthropoda</taxon>
        <taxon>Hexapoda</taxon>
        <taxon>Insecta</taxon>
        <taxon>Pterygota</taxon>
        <taxon>Neoptera</taxon>
        <taxon>Endopterygota</taxon>
        <taxon>Lepidoptera</taxon>
        <taxon>Glossata</taxon>
        <taxon>Ditrysia</taxon>
        <taxon>Tineoidea</taxon>
        <taxon>Psychidae</taxon>
        <taxon>Oiketicinae</taxon>
        <taxon>Eumeta</taxon>
    </lineage>
</organism>
<comment type="caution">
    <text evidence="1">The sequence shown here is derived from an EMBL/GenBank/DDBJ whole genome shotgun (WGS) entry which is preliminary data.</text>
</comment>